<protein>
    <submittedName>
        <fullName evidence="2">Uncharacterized protein</fullName>
    </submittedName>
</protein>
<gene>
    <name evidence="2" type="ORF">E4633_01130</name>
</gene>
<dbReference type="EMBL" id="SRSC01000001">
    <property type="protein sequence ID" value="TGU74105.1"/>
    <property type="molecule type" value="Genomic_DNA"/>
</dbReference>
<keyword evidence="1" id="KW-0732">Signal</keyword>
<feature type="signal peptide" evidence="1">
    <location>
        <begin position="1"/>
        <end position="22"/>
    </location>
</feature>
<proteinExistence type="predicted"/>
<reference evidence="2 3" key="1">
    <citation type="submission" date="2019-04" db="EMBL/GenBank/DDBJ databases">
        <title>Geobacter oryzae sp. nov., ferric-reducing bacteria isolated from paddy soil.</title>
        <authorList>
            <person name="Xu Z."/>
            <person name="Masuda Y."/>
            <person name="Itoh H."/>
            <person name="Senoo K."/>
        </authorList>
    </citation>
    <scope>NUCLEOTIDE SEQUENCE [LARGE SCALE GENOMIC DNA]</scope>
    <source>
        <strain evidence="2 3">Red111</strain>
    </source>
</reference>
<dbReference type="AlphaFoldDB" id="A0A4S1CK78"/>
<evidence type="ECO:0000313" key="2">
    <source>
        <dbReference type="EMBL" id="TGU74105.1"/>
    </source>
</evidence>
<keyword evidence="3" id="KW-1185">Reference proteome</keyword>
<sequence>MRRVMLVLVGSLFLATSTGAFAQQTPAEKNECLLASKNCKDQVDDIYKRMQRLDKEIKKGTKVYTPQELKRLQEKLTETQETLRDLEKPGH</sequence>
<feature type="chain" id="PRO_5020441462" evidence="1">
    <location>
        <begin position="23"/>
        <end position="91"/>
    </location>
</feature>
<accession>A0A4S1CK78</accession>
<dbReference type="RefSeq" id="WP_135868443.1">
    <property type="nucleotide sequence ID" value="NZ_SRSC01000001.1"/>
</dbReference>
<organism evidence="2 3">
    <name type="scientific">Geomonas terrae</name>
    <dbReference type="NCBI Taxonomy" id="2562681"/>
    <lineage>
        <taxon>Bacteria</taxon>
        <taxon>Pseudomonadati</taxon>
        <taxon>Thermodesulfobacteriota</taxon>
        <taxon>Desulfuromonadia</taxon>
        <taxon>Geobacterales</taxon>
        <taxon>Geobacteraceae</taxon>
        <taxon>Geomonas</taxon>
    </lineage>
</organism>
<evidence type="ECO:0000256" key="1">
    <source>
        <dbReference type="SAM" id="SignalP"/>
    </source>
</evidence>
<dbReference type="Proteomes" id="UP000306416">
    <property type="component" value="Unassembled WGS sequence"/>
</dbReference>
<name>A0A4S1CK78_9BACT</name>
<evidence type="ECO:0000313" key="3">
    <source>
        <dbReference type="Proteomes" id="UP000306416"/>
    </source>
</evidence>
<comment type="caution">
    <text evidence="2">The sequence shown here is derived from an EMBL/GenBank/DDBJ whole genome shotgun (WGS) entry which is preliminary data.</text>
</comment>